<evidence type="ECO:0000256" key="9">
    <source>
        <dbReference type="ARBA" id="ARBA00022771"/>
    </source>
</evidence>
<reference evidence="18" key="2">
    <citation type="submission" date="2025-08" db="UniProtKB">
        <authorList>
            <consortium name="RefSeq"/>
        </authorList>
    </citation>
    <scope>IDENTIFICATION</scope>
</reference>
<keyword evidence="10" id="KW-0833">Ubl conjugation pathway</keyword>
<evidence type="ECO:0000256" key="4">
    <source>
        <dbReference type="ARBA" id="ARBA00008518"/>
    </source>
</evidence>
<keyword evidence="9 13" id="KW-0863">Zinc-finger</keyword>
<accession>A0ABM5FHH7</accession>
<keyword evidence="17" id="KW-1185">Reference proteome</keyword>
<dbReference type="InterPro" id="IPR013083">
    <property type="entry name" value="Znf_RING/FYVE/PHD"/>
</dbReference>
<comment type="subcellular location">
    <subcellularLocation>
        <location evidence="2">Cytoplasm</location>
    </subcellularLocation>
</comment>
<evidence type="ECO:0000256" key="8">
    <source>
        <dbReference type="ARBA" id="ARBA00022723"/>
    </source>
</evidence>
<dbReference type="PROSITE" id="PS50119">
    <property type="entry name" value="ZF_BBOX"/>
    <property type="match status" value="1"/>
</dbReference>
<evidence type="ECO:0000256" key="7">
    <source>
        <dbReference type="ARBA" id="ARBA00022679"/>
    </source>
</evidence>
<dbReference type="GeneID" id="110070549"/>
<dbReference type="Proteomes" id="UP001652642">
    <property type="component" value="Chromosome 2"/>
</dbReference>
<dbReference type="PRINTS" id="PR01406">
    <property type="entry name" value="BBOXZNFINGER"/>
</dbReference>
<comment type="catalytic activity">
    <reaction evidence="1">
        <text>S-ubiquitinyl-[E2 ubiquitin-conjugating enzyme]-L-cysteine + [acceptor protein]-L-lysine = [E2 ubiquitin-conjugating enzyme]-L-cysteine + N(6)-ubiquitinyl-[acceptor protein]-L-lysine.</text>
        <dbReference type="EC" id="2.3.2.27"/>
    </reaction>
</comment>
<dbReference type="Pfam" id="PF15227">
    <property type="entry name" value="zf-C3HC4_4"/>
    <property type="match status" value="1"/>
</dbReference>
<proteinExistence type="inferred from homology"/>
<keyword evidence="12 14" id="KW-0175">Coiled coil</keyword>
<dbReference type="SUPFAM" id="SSF57850">
    <property type="entry name" value="RING/U-box"/>
    <property type="match status" value="1"/>
</dbReference>
<dbReference type="Gene3D" id="3.30.40.10">
    <property type="entry name" value="Zinc/RING finger domain, C3HC4 (zinc finger)"/>
    <property type="match status" value="1"/>
</dbReference>
<sequence>MASASIQDLCEEATCSICLDYFKDPVTIECGHNFCQACLTQSWEGLGGGKVSCPQCRENIQRSLFPNRQLANFVELTKKLRLQEETIAERKEGACGKHQEPLKLFCKADEAPICMVCKWSKEHREHQVLPLEEAAQDYKDLICSRLELQKKERANILARKAETEEESQELLKQVDAERQQLLAQFTKLHIVMEKKRCNLLARLQELDKAILKHRDQHNARLTKQGDSLHSRIQEMEDKCQQPVTEFLQDIGSIIQKCEAGLPQVPAAFPPEIKKHIQEFSDINCFLQRVMNQFEDALLAAHQLCKERQLDRESLWGGDGGIILPPLPMEQHTAVIPHTHTDLSQPSEHTPALSLAATWSHQDRIRG</sequence>
<evidence type="ECO:0000256" key="12">
    <source>
        <dbReference type="ARBA" id="ARBA00023054"/>
    </source>
</evidence>
<evidence type="ECO:0000313" key="18">
    <source>
        <dbReference type="RefSeq" id="XP_072844854.1"/>
    </source>
</evidence>
<reference evidence="17" key="1">
    <citation type="submission" date="2025-05" db="UniProtKB">
        <authorList>
            <consortium name="RefSeq"/>
        </authorList>
    </citation>
    <scope>NUCLEOTIDE SEQUENCE [LARGE SCALE GENOMIC DNA]</scope>
</reference>
<dbReference type="InterPro" id="IPR001841">
    <property type="entry name" value="Znf_RING"/>
</dbReference>
<evidence type="ECO:0000313" key="17">
    <source>
        <dbReference type="Proteomes" id="UP001652642"/>
    </source>
</evidence>
<keyword evidence="8" id="KW-0479">Metal-binding</keyword>
<evidence type="ECO:0000256" key="6">
    <source>
        <dbReference type="ARBA" id="ARBA00022490"/>
    </source>
</evidence>
<protein>
    <recommendedName>
        <fullName evidence="5">RING-type E3 ubiquitin transferase</fullName>
        <ecNumber evidence="5">2.3.2.27</ecNumber>
    </recommendedName>
</protein>
<keyword evidence="7" id="KW-0808">Transferase</keyword>
<evidence type="ECO:0000259" key="15">
    <source>
        <dbReference type="PROSITE" id="PS50089"/>
    </source>
</evidence>
<keyword evidence="6" id="KW-0963">Cytoplasm</keyword>
<evidence type="ECO:0000256" key="14">
    <source>
        <dbReference type="SAM" id="Coils"/>
    </source>
</evidence>
<organism evidence="17 18">
    <name type="scientific">Pogona vitticeps</name>
    <name type="common">central bearded dragon</name>
    <dbReference type="NCBI Taxonomy" id="103695"/>
    <lineage>
        <taxon>Eukaryota</taxon>
        <taxon>Metazoa</taxon>
        <taxon>Chordata</taxon>
        <taxon>Craniata</taxon>
        <taxon>Vertebrata</taxon>
        <taxon>Euteleostomi</taxon>
        <taxon>Lepidosauria</taxon>
        <taxon>Squamata</taxon>
        <taxon>Bifurcata</taxon>
        <taxon>Unidentata</taxon>
        <taxon>Episquamata</taxon>
        <taxon>Toxicofera</taxon>
        <taxon>Iguania</taxon>
        <taxon>Acrodonta</taxon>
        <taxon>Agamidae</taxon>
        <taxon>Amphibolurinae</taxon>
        <taxon>Pogona</taxon>
    </lineage>
</organism>
<comment type="pathway">
    <text evidence="3">Protein modification; protein ubiquitination.</text>
</comment>
<dbReference type="Gene3D" id="3.30.160.60">
    <property type="entry name" value="Classic Zinc Finger"/>
    <property type="match status" value="1"/>
</dbReference>
<gene>
    <name evidence="18" type="primary">LOC110070549</name>
</gene>
<dbReference type="EC" id="2.3.2.27" evidence="5"/>
<evidence type="ECO:0000256" key="5">
    <source>
        <dbReference type="ARBA" id="ARBA00012483"/>
    </source>
</evidence>
<dbReference type="InterPro" id="IPR020457">
    <property type="entry name" value="Znf_B-box_chordata"/>
</dbReference>
<evidence type="ECO:0000256" key="10">
    <source>
        <dbReference type="ARBA" id="ARBA00022786"/>
    </source>
</evidence>
<evidence type="ECO:0000256" key="1">
    <source>
        <dbReference type="ARBA" id="ARBA00000900"/>
    </source>
</evidence>
<feature type="domain" description="RING-type" evidence="15">
    <location>
        <begin position="15"/>
        <end position="57"/>
    </location>
</feature>
<dbReference type="SMART" id="SM00336">
    <property type="entry name" value="BBOX"/>
    <property type="match status" value="1"/>
</dbReference>
<comment type="similarity">
    <text evidence="4">Belongs to the TRIM/RBCC family.</text>
</comment>
<dbReference type="PANTHER" id="PTHR24103">
    <property type="entry name" value="E3 UBIQUITIN-PROTEIN LIGASE TRIM"/>
    <property type="match status" value="1"/>
</dbReference>
<dbReference type="SMART" id="SM00184">
    <property type="entry name" value="RING"/>
    <property type="match status" value="1"/>
</dbReference>
<evidence type="ECO:0000259" key="16">
    <source>
        <dbReference type="PROSITE" id="PS50119"/>
    </source>
</evidence>
<keyword evidence="11" id="KW-0862">Zinc</keyword>
<dbReference type="PROSITE" id="PS50089">
    <property type="entry name" value="ZF_RING_2"/>
    <property type="match status" value="1"/>
</dbReference>
<evidence type="ECO:0000256" key="3">
    <source>
        <dbReference type="ARBA" id="ARBA00004906"/>
    </source>
</evidence>
<dbReference type="RefSeq" id="XP_072844854.1">
    <property type="nucleotide sequence ID" value="XM_072988753.1"/>
</dbReference>
<dbReference type="InterPro" id="IPR000315">
    <property type="entry name" value="Znf_B-box"/>
</dbReference>
<evidence type="ECO:0000256" key="13">
    <source>
        <dbReference type="PROSITE-ProRule" id="PRU00024"/>
    </source>
</evidence>
<dbReference type="InterPro" id="IPR050143">
    <property type="entry name" value="TRIM/RBCC"/>
</dbReference>
<name>A0ABM5FHH7_9SAUR</name>
<dbReference type="Pfam" id="PF00643">
    <property type="entry name" value="zf-B_box"/>
    <property type="match status" value="1"/>
</dbReference>
<feature type="coiled-coil region" evidence="14">
    <location>
        <begin position="131"/>
        <end position="184"/>
    </location>
</feature>
<dbReference type="CDD" id="cd19762">
    <property type="entry name" value="Bbox2_TRIM7-like"/>
    <property type="match status" value="1"/>
</dbReference>
<feature type="domain" description="B box-type" evidence="16">
    <location>
        <begin position="90"/>
        <end position="131"/>
    </location>
</feature>
<dbReference type="SUPFAM" id="SSF57845">
    <property type="entry name" value="B-box zinc-binding domain"/>
    <property type="match status" value="1"/>
</dbReference>
<dbReference type="InterPro" id="IPR017907">
    <property type="entry name" value="Znf_RING_CS"/>
</dbReference>
<dbReference type="CDD" id="cd16594">
    <property type="entry name" value="RING-HC_TRIM7-like_C-IV"/>
    <property type="match status" value="1"/>
</dbReference>
<evidence type="ECO:0000256" key="2">
    <source>
        <dbReference type="ARBA" id="ARBA00004496"/>
    </source>
</evidence>
<dbReference type="PROSITE" id="PS00518">
    <property type="entry name" value="ZF_RING_1"/>
    <property type="match status" value="1"/>
</dbReference>
<evidence type="ECO:0000256" key="11">
    <source>
        <dbReference type="ARBA" id="ARBA00022833"/>
    </source>
</evidence>